<dbReference type="Pfam" id="PF01636">
    <property type="entry name" value="APH"/>
    <property type="match status" value="1"/>
</dbReference>
<feature type="domain" description="Aminoglycoside phosphotransferase" evidence="1">
    <location>
        <begin position="44"/>
        <end position="241"/>
    </location>
</feature>
<reference evidence="2 3" key="1">
    <citation type="submission" date="2018-04" db="EMBL/GenBank/DDBJ databases">
        <title>Genomic Encyclopedia of Archaeal and Bacterial Type Strains, Phase II (KMG-II): from individual species to whole genera.</title>
        <authorList>
            <person name="Goeker M."/>
        </authorList>
    </citation>
    <scope>NUCLEOTIDE SEQUENCE [LARGE SCALE GENOMIC DNA]</scope>
    <source>
        <strain evidence="2 3">DSM 45787</strain>
    </source>
</reference>
<gene>
    <name evidence="2" type="ORF">C8P63_14311</name>
</gene>
<dbReference type="OrthoDB" id="9800774at2"/>
<dbReference type="PANTHER" id="PTHR21310">
    <property type="entry name" value="AMINOGLYCOSIDE PHOSPHOTRANSFERASE-RELATED-RELATED"/>
    <property type="match status" value="1"/>
</dbReference>
<name>A0A2T6AYJ8_9BACL</name>
<dbReference type="InterPro" id="IPR051678">
    <property type="entry name" value="AGP_Transferase"/>
</dbReference>
<evidence type="ECO:0000313" key="3">
    <source>
        <dbReference type="Proteomes" id="UP000244240"/>
    </source>
</evidence>
<dbReference type="InterPro" id="IPR002575">
    <property type="entry name" value="Aminoglycoside_PTrfase"/>
</dbReference>
<proteinExistence type="predicted"/>
<evidence type="ECO:0000313" key="2">
    <source>
        <dbReference type="EMBL" id="PTX48890.1"/>
    </source>
</evidence>
<evidence type="ECO:0000259" key="1">
    <source>
        <dbReference type="Pfam" id="PF01636"/>
    </source>
</evidence>
<dbReference type="GO" id="GO:0016301">
    <property type="term" value="F:kinase activity"/>
    <property type="evidence" value="ECO:0007669"/>
    <property type="project" value="UniProtKB-KW"/>
</dbReference>
<accession>A0A2T6AYJ8</accession>
<dbReference type="SUPFAM" id="SSF56112">
    <property type="entry name" value="Protein kinase-like (PK-like)"/>
    <property type="match status" value="1"/>
</dbReference>
<organism evidence="2 3">
    <name type="scientific">Melghirimyces profundicolus</name>
    <dbReference type="NCBI Taxonomy" id="1242148"/>
    <lineage>
        <taxon>Bacteria</taxon>
        <taxon>Bacillati</taxon>
        <taxon>Bacillota</taxon>
        <taxon>Bacilli</taxon>
        <taxon>Bacillales</taxon>
        <taxon>Thermoactinomycetaceae</taxon>
        <taxon>Melghirimyces</taxon>
    </lineage>
</organism>
<dbReference type="InterPro" id="IPR011009">
    <property type="entry name" value="Kinase-like_dom_sf"/>
</dbReference>
<dbReference type="AlphaFoldDB" id="A0A2T6AYJ8"/>
<sequence length="287" mass="32877">MVESSMVGTRKVIPSLGLFHLKKGDRKKMIGQGNTAEIYPWGDHRVVKLFRGGNHFSSIQRELAVSREVEFLGLPVPKVYGRAQLRGRTGILYERITGPAMTLEMSRHPDQLDSFASTLAQLHHQIHQKEGSRLDSQKEDLKREIRKTDRLPVKTRDAVIRHLERLPEGDRLCHCDFHPDNILMSAEGPVVIDWMIGSRGAPAADIARTALILRDASLPPGMEFFQPLRTEFRREYLKAYFRLSPLSKEEIKAWEVPLAAARLNEKIPEDEKARLLSRVEREVETFR</sequence>
<keyword evidence="2" id="KW-0418">Kinase</keyword>
<keyword evidence="3" id="KW-1185">Reference proteome</keyword>
<dbReference type="RefSeq" id="WP_108026602.1">
    <property type="nucleotide sequence ID" value="NZ_QBKR01000043.1"/>
</dbReference>
<keyword evidence="2" id="KW-0808">Transferase</keyword>
<comment type="caution">
    <text evidence="2">The sequence shown here is derived from an EMBL/GenBank/DDBJ whole genome shotgun (WGS) entry which is preliminary data.</text>
</comment>
<dbReference type="Gene3D" id="3.90.1200.10">
    <property type="match status" value="1"/>
</dbReference>
<dbReference type="Proteomes" id="UP000244240">
    <property type="component" value="Unassembled WGS sequence"/>
</dbReference>
<protein>
    <submittedName>
        <fullName evidence="2">Ser/Thr protein kinase RdoA (MazF antagonist)</fullName>
    </submittedName>
</protein>
<dbReference type="PANTHER" id="PTHR21310:SF40">
    <property type="entry name" value="AMINOGLYCOSIDE PHOSPHOTRANSFERASE DOMAIN-CONTAINING PROTEIN-RELATED"/>
    <property type="match status" value="1"/>
</dbReference>
<dbReference type="EMBL" id="QBKR01000043">
    <property type="protein sequence ID" value="PTX48890.1"/>
    <property type="molecule type" value="Genomic_DNA"/>
</dbReference>